<organism evidence="2 3">
    <name type="scientific">Plasmodium fragile</name>
    <dbReference type="NCBI Taxonomy" id="5857"/>
    <lineage>
        <taxon>Eukaryota</taxon>
        <taxon>Sar</taxon>
        <taxon>Alveolata</taxon>
        <taxon>Apicomplexa</taxon>
        <taxon>Aconoidasida</taxon>
        <taxon>Haemosporida</taxon>
        <taxon>Plasmodiidae</taxon>
        <taxon>Plasmodium</taxon>
        <taxon>Plasmodium (Plasmodium)</taxon>
    </lineage>
</organism>
<gene>
    <name evidence="2" type="ORF">AK88_04602</name>
</gene>
<feature type="region of interest" description="Disordered" evidence="1">
    <location>
        <begin position="264"/>
        <end position="513"/>
    </location>
</feature>
<feature type="compositionally biased region" description="Pro residues" evidence="1">
    <location>
        <begin position="389"/>
        <end position="400"/>
    </location>
</feature>
<evidence type="ECO:0000256" key="1">
    <source>
        <dbReference type="SAM" id="MobiDB-lite"/>
    </source>
</evidence>
<dbReference type="GeneID" id="24269916"/>
<evidence type="ECO:0008006" key="4">
    <source>
        <dbReference type="Google" id="ProtNLM"/>
    </source>
</evidence>
<dbReference type="RefSeq" id="XP_012337635.1">
    <property type="nucleotide sequence ID" value="XM_012482212.1"/>
</dbReference>
<feature type="compositionally biased region" description="Low complexity" evidence="1">
    <location>
        <begin position="401"/>
        <end position="415"/>
    </location>
</feature>
<dbReference type="Proteomes" id="UP000054561">
    <property type="component" value="Unassembled WGS sequence"/>
</dbReference>
<feature type="compositionally biased region" description="Low complexity" evidence="1">
    <location>
        <begin position="309"/>
        <end position="324"/>
    </location>
</feature>
<dbReference type="AlphaFoldDB" id="A0A0D9QJ83"/>
<keyword evidence="3" id="KW-1185">Reference proteome</keyword>
<reference evidence="2 3" key="1">
    <citation type="submission" date="2014-03" db="EMBL/GenBank/DDBJ databases">
        <title>The Genome Sequence of Plasmodium fragile nilgiri.</title>
        <authorList>
            <consortium name="The Broad Institute Genomics Platform"/>
            <consortium name="The Broad Institute Genome Sequencing Center for Infectious Disease"/>
            <person name="Neafsey D."/>
            <person name="Duraisingh M."/>
            <person name="Young S.K."/>
            <person name="Zeng Q."/>
            <person name="Gargeya S."/>
            <person name="Abouelleil A."/>
            <person name="Alvarado L."/>
            <person name="Chapman S.B."/>
            <person name="Gainer-Dewar J."/>
            <person name="Goldberg J."/>
            <person name="Griggs A."/>
            <person name="Gujja S."/>
            <person name="Hansen M."/>
            <person name="Howarth C."/>
            <person name="Imamovic A."/>
            <person name="Larimer J."/>
            <person name="Pearson M."/>
            <person name="Poon T.W."/>
            <person name="Priest M."/>
            <person name="Roberts A."/>
            <person name="Saif S."/>
            <person name="Shea T."/>
            <person name="Sykes S."/>
            <person name="Wortman J."/>
            <person name="Nusbaum C."/>
            <person name="Birren B."/>
        </authorList>
    </citation>
    <scope>NUCLEOTIDE SEQUENCE [LARGE SCALE GENOMIC DNA]</scope>
    <source>
        <strain evidence="3">nilgiri</strain>
    </source>
</reference>
<accession>A0A0D9QJ83</accession>
<protein>
    <recommendedName>
        <fullName evidence="4">Schizont-infected cell agglutination extracellular alpha domain-containing protein</fullName>
    </recommendedName>
</protein>
<feature type="compositionally biased region" description="Basic and acidic residues" evidence="1">
    <location>
        <begin position="264"/>
        <end position="282"/>
    </location>
</feature>
<feature type="compositionally biased region" description="Basic and acidic residues" evidence="1">
    <location>
        <begin position="463"/>
        <end position="474"/>
    </location>
</feature>
<name>A0A0D9QJ83_PLAFR</name>
<evidence type="ECO:0000313" key="3">
    <source>
        <dbReference type="Proteomes" id="UP000054561"/>
    </source>
</evidence>
<feature type="compositionally biased region" description="Acidic residues" evidence="1">
    <location>
        <begin position="283"/>
        <end position="296"/>
    </location>
</feature>
<dbReference type="EMBL" id="KQ001712">
    <property type="protein sequence ID" value="KJP85786.1"/>
    <property type="molecule type" value="Genomic_DNA"/>
</dbReference>
<proteinExistence type="predicted"/>
<sequence>MANEGHWTHVIAAWAKSIVLRKQEDFDSALWADMQNVLQEFVDHMEDTEQHIDAYAISCGDAGWPRRGAAHHGTLYTGHTVAAQMKCRLMVGALYFVTGWSNHMTHDKDESENDTALKAMMRCIVAHVFAYILAEIKCKYEWPAIDQAWYIMRGMGQPGGVETSISAGTCTLDAYKNTNIGTGNLQEAVKQWLKKSKKISASIKEIEDNPNCNIEWKMYKNSMEQSGKGADLSSIFQEHHMQGLVKQQVTKMFKKITNTVSKKVEQARKKETGSMGSEHSDLDSSDEDEEEDDEEQQNAQEDMKDRTGKNTTPKTTNTNSTAATDKPADACRHHNNNAHGKPSAGSGVTGSGGGKSLQPSQAQAPASPVLPARPPQPEATPGAGAAGPVPQPPPAAPPPASSSSGSGAGTGTPSTDTEKPGKCSKPPLSATVQNAGKGLAGAKSITTITFGTSSGTEDACGNKPKDSREGKETPDAAPTQTGPDHKSPAVAGPSAEAPADSTGHTRSTWSRKRLTSGTMIEHCELERRLKENELYVDDLLEKL</sequence>
<feature type="compositionally biased region" description="Low complexity" evidence="1">
    <location>
        <begin position="444"/>
        <end position="456"/>
    </location>
</feature>
<evidence type="ECO:0000313" key="2">
    <source>
        <dbReference type="EMBL" id="KJP85786.1"/>
    </source>
</evidence>
<feature type="compositionally biased region" description="Low complexity" evidence="1">
    <location>
        <begin position="379"/>
        <end position="388"/>
    </location>
</feature>
<dbReference type="VEuPathDB" id="PlasmoDB:AK88_04602"/>